<comment type="function">
    <text evidence="1">Thiol-specific peroxidase that catalyzes the reduction of hydrogen peroxide and organic hydroperoxides to water and alcohols, respectively. Plays a role in cell protection against oxidative stress by detoxifying peroxides and as sensor of hydrogen peroxide-mediated signaling events.</text>
</comment>
<evidence type="ECO:0000256" key="10">
    <source>
        <dbReference type="ARBA" id="ARBA00041373"/>
    </source>
</evidence>
<organism evidence="13 14">
    <name type="scientific">Streptomyces filipinensis</name>
    <dbReference type="NCBI Taxonomy" id="66887"/>
    <lineage>
        <taxon>Bacteria</taxon>
        <taxon>Bacillati</taxon>
        <taxon>Actinomycetota</taxon>
        <taxon>Actinomycetes</taxon>
        <taxon>Kitasatosporales</taxon>
        <taxon>Streptomycetaceae</taxon>
        <taxon>Streptomyces</taxon>
    </lineage>
</organism>
<name>A0A918II60_9ACTN</name>
<dbReference type="PANTHER" id="PTHR42801:SF7">
    <property type="entry name" value="SLL1159 PROTEIN"/>
    <property type="match status" value="1"/>
</dbReference>
<evidence type="ECO:0000256" key="4">
    <source>
        <dbReference type="ARBA" id="ARBA00022862"/>
    </source>
</evidence>
<dbReference type="InterPro" id="IPR050924">
    <property type="entry name" value="Peroxiredoxin_BCP/PrxQ"/>
</dbReference>
<keyword evidence="4" id="KW-0049">Antioxidant</keyword>
<dbReference type="GO" id="GO:0008379">
    <property type="term" value="F:thioredoxin peroxidase activity"/>
    <property type="evidence" value="ECO:0007669"/>
    <property type="project" value="TreeGrafter"/>
</dbReference>
<protein>
    <recommendedName>
        <fullName evidence="2">thioredoxin-dependent peroxiredoxin</fullName>
        <ecNumber evidence="2">1.11.1.24</ecNumber>
    </recommendedName>
    <alternativeName>
        <fullName evidence="10">Bacterioferritin comigratory protein</fullName>
    </alternativeName>
    <alternativeName>
        <fullName evidence="8">Thioredoxin peroxidase</fullName>
    </alternativeName>
</protein>
<dbReference type="AlphaFoldDB" id="A0A918II60"/>
<accession>A0A918II60</accession>
<dbReference type="Proteomes" id="UP000618795">
    <property type="component" value="Unassembled WGS sequence"/>
</dbReference>
<evidence type="ECO:0000313" key="13">
    <source>
        <dbReference type="EMBL" id="GGV20198.1"/>
    </source>
</evidence>
<dbReference type="PROSITE" id="PS51352">
    <property type="entry name" value="THIOREDOXIN_2"/>
    <property type="match status" value="1"/>
</dbReference>
<comment type="similarity">
    <text evidence="9">Belongs to the peroxiredoxin family. BCP/PrxQ subfamily.</text>
</comment>
<evidence type="ECO:0000256" key="5">
    <source>
        <dbReference type="ARBA" id="ARBA00023002"/>
    </source>
</evidence>
<gene>
    <name evidence="13" type="ORF">GCM10010260_70360</name>
</gene>
<evidence type="ECO:0000256" key="1">
    <source>
        <dbReference type="ARBA" id="ARBA00003330"/>
    </source>
</evidence>
<reference evidence="13" key="1">
    <citation type="journal article" date="2014" name="Int. J. Syst. Evol. Microbiol.">
        <title>Complete genome sequence of Corynebacterium casei LMG S-19264T (=DSM 44701T), isolated from a smear-ripened cheese.</title>
        <authorList>
            <consortium name="US DOE Joint Genome Institute (JGI-PGF)"/>
            <person name="Walter F."/>
            <person name="Albersmeier A."/>
            <person name="Kalinowski J."/>
            <person name="Ruckert C."/>
        </authorList>
    </citation>
    <scope>NUCLEOTIDE SEQUENCE</scope>
    <source>
        <strain evidence="13">JCM 4369</strain>
    </source>
</reference>
<keyword evidence="5" id="KW-0560">Oxidoreductase</keyword>
<evidence type="ECO:0000256" key="9">
    <source>
        <dbReference type="ARBA" id="ARBA00038489"/>
    </source>
</evidence>
<proteinExistence type="inferred from homology"/>
<dbReference type="GO" id="GO:0005737">
    <property type="term" value="C:cytoplasm"/>
    <property type="evidence" value="ECO:0007669"/>
    <property type="project" value="TreeGrafter"/>
</dbReference>
<keyword evidence="7" id="KW-0676">Redox-active center</keyword>
<dbReference type="GO" id="GO:0045454">
    <property type="term" value="P:cell redox homeostasis"/>
    <property type="evidence" value="ECO:0007669"/>
    <property type="project" value="TreeGrafter"/>
</dbReference>
<evidence type="ECO:0000256" key="8">
    <source>
        <dbReference type="ARBA" id="ARBA00032824"/>
    </source>
</evidence>
<dbReference type="EC" id="1.11.1.24" evidence="2"/>
<dbReference type="GO" id="GO:0034599">
    <property type="term" value="P:cellular response to oxidative stress"/>
    <property type="evidence" value="ECO:0007669"/>
    <property type="project" value="TreeGrafter"/>
</dbReference>
<keyword evidence="6" id="KW-1015">Disulfide bond</keyword>
<dbReference type="EMBL" id="BMTD01000021">
    <property type="protein sequence ID" value="GGV20198.1"/>
    <property type="molecule type" value="Genomic_DNA"/>
</dbReference>
<comment type="caution">
    <text evidence="13">The sequence shown here is derived from an EMBL/GenBank/DDBJ whole genome shotgun (WGS) entry which is preliminary data.</text>
</comment>
<dbReference type="PANTHER" id="PTHR42801">
    <property type="entry name" value="THIOREDOXIN-DEPENDENT PEROXIDE REDUCTASE"/>
    <property type="match status" value="1"/>
</dbReference>
<dbReference type="InterPro" id="IPR036249">
    <property type="entry name" value="Thioredoxin-like_sf"/>
</dbReference>
<dbReference type="RefSeq" id="WP_191877526.1">
    <property type="nucleotide sequence ID" value="NZ_BMTD01000021.1"/>
</dbReference>
<dbReference type="InterPro" id="IPR013766">
    <property type="entry name" value="Thioredoxin_domain"/>
</dbReference>
<evidence type="ECO:0000256" key="6">
    <source>
        <dbReference type="ARBA" id="ARBA00023157"/>
    </source>
</evidence>
<dbReference type="SUPFAM" id="SSF52833">
    <property type="entry name" value="Thioredoxin-like"/>
    <property type="match status" value="1"/>
</dbReference>
<evidence type="ECO:0000256" key="3">
    <source>
        <dbReference type="ARBA" id="ARBA00022559"/>
    </source>
</evidence>
<dbReference type="Pfam" id="PF00578">
    <property type="entry name" value="AhpC-TSA"/>
    <property type="match status" value="1"/>
</dbReference>
<dbReference type="Gene3D" id="3.40.30.10">
    <property type="entry name" value="Glutaredoxin"/>
    <property type="match status" value="1"/>
</dbReference>
<reference evidence="13" key="2">
    <citation type="submission" date="2020-09" db="EMBL/GenBank/DDBJ databases">
        <authorList>
            <person name="Sun Q."/>
            <person name="Ohkuma M."/>
        </authorList>
    </citation>
    <scope>NUCLEOTIDE SEQUENCE</scope>
    <source>
        <strain evidence="13">JCM 4369</strain>
    </source>
</reference>
<keyword evidence="14" id="KW-1185">Reference proteome</keyword>
<evidence type="ECO:0000259" key="12">
    <source>
        <dbReference type="PROSITE" id="PS51352"/>
    </source>
</evidence>
<sequence length="215" mass="23085">MSVNAELRAFFDSRQQQIPADIRAVMRRAAQELAASGQAQSALAEGAQAPSFTLPSATGRSVGLDELLADGPVVLTFYRGSWCPYCNIALRSLQQHHDALTAHGARLVAVSPQVPDESLSFAEKNELAFDVLSDVGCDTAKQYGLAFDLPQDLAAVYEGLGIDLHRSNAGHARTLPIPATYVIGQDGLIRWAFVNTDYTSRAEPADILTALDNLS</sequence>
<keyword evidence="3" id="KW-0575">Peroxidase</keyword>
<evidence type="ECO:0000313" key="14">
    <source>
        <dbReference type="Proteomes" id="UP000618795"/>
    </source>
</evidence>
<comment type="catalytic activity">
    <reaction evidence="11">
        <text>a hydroperoxide + [thioredoxin]-dithiol = an alcohol + [thioredoxin]-disulfide + H2O</text>
        <dbReference type="Rhea" id="RHEA:62620"/>
        <dbReference type="Rhea" id="RHEA-COMP:10698"/>
        <dbReference type="Rhea" id="RHEA-COMP:10700"/>
        <dbReference type="ChEBI" id="CHEBI:15377"/>
        <dbReference type="ChEBI" id="CHEBI:29950"/>
        <dbReference type="ChEBI" id="CHEBI:30879"/>
        <dbReference type="ChEBI" id="CHEBI:35924"/>
        <dbReference type="ChEBI" id="CHEBI:50058"/>
        <dbReference type="EC" id="1.11.1.24"/>
    </reaction>
</comment>
<evidence type="ECO:0000256" key="11">
    <source>
        <dbReference type="ARBA" id="ARBA00049091"/>
    </source>
</evidence>
<feature type="domain" description="Thioredoxin" evidence="12">
    <location>
        <begin position="43"/>
        <end position="215"/>
    </location>
</feature>
<dbReference type="CDD" id="cd02970">
    <property type="entry name" value="PRX_like2"/>
    <property type="match status" value="1"/>
</dbReference>
<dbReference type="InterPro" id="IPR000866">
    <property type="entry name" value="AhpC/TSA"/>
</dbReference>
<evidence type="ECO:0000256" key="2">
    <source>
        <dbReference type="ARBA" id="ARBA00013017"/>
    </source>
</evidence>
<evidence type="ECO:0000256" key="7">
    <source>
        <dbReference type="ARBA" id="ARBA00023284"/>
    </source>
</evidence>